<evidence type="ECO:0000256" key="1">
    <source>
        <dbReference type="SAM" id="MobiDB-lite"/>
    </source>
</evidence>
<evidence type="ECO:0000313" key="4">
    <source>
        <dbReference type="Proteomes" id="UP000308037"/>
    </source>
</evidence>
<dbReference type="Pfam" id="PF18859">
    <property type="entry name" value="acVLRF1"/>
    <property type="match status" value="1"/>
</dbReference>
<evidence type="ECO:0000259" key="2">
    <source>
        <dbReference type="Pfam" id="PF18859"/>
    </source>
</evidence>
<sequence length="295" mass="32544">MLDDLLGRTELKAQIEALEERRDRLEARLEAESERRADAVTEKQEAEERANRLEDRIADLEGRLEAAERPDDDSGVGFRYEETLRGGRADAVLDRLASLDGGPEGVLTAYVDAEPPPELRDLLGDRTPLVARASPCLVCADDAGLVAVALRPPVAPEPFAEWAESPRIERSWVRPTGRFALAVVRSDIFAVGVYEGAERVAYEGFESRVKSDHSKGGFSQGRFERLRDEQIAAHVEDCVETLDSVGADRRYVVGDRRLIDEFDADATAAVDASGKPKAALEDAFADFWSVRLYGL</sequence>
<accession>A0A4U5JDE4</accession>
<dbReference type="SUPFAM" id="SSF53137">
    <property type="entry name" value="Translational machinery components"/>
    <property type="match status" value="1"/>
</dbReference>
<organism evidence="3 4">
    <name type="scientific">Natronomonas salsuginis</name>
    <dbReference type="NCBI Taxonomy" id="2217661"/>
    <lineage>
        <taxon>Archaea</taxon>
        <taxon>Methanobacteriati</taxon>
        <taxon>Methanobacteriota</taxon>
        <taxon>Stenosarchaea group</taxon>
        <taxon>Halobacteria</taxon>
        <taxon>Halobacteriales</taxon>
        <taxon>Natronomonadaceae</taxon>
        <taxon>Natronomonas</taxon>
    </lineage>
</organism>
<comment type="caution">
    <text evidence="3">The sequence shown here is derived from an EMBL/GenBank/DDBJ whole genome shotgun (WGS) entry which is preliminary data.</text>
</comment>
<feature type="region of interest" description="Disordered" evidence="1">
    <location>
        <begin position="29"/>
        <end position="51"/>
    </location>
</feature>
<protein>
    <recommendedName>
        <fullName evidence="2">Actinobacteria/chloroflexi VLRF1 release factor domain-containing protein</fullName>
    </recommendedName>
</protein>
<reference evidence="3 4" key="1">
    <citation type="submission" date="2019-04" db="EMBL/GenBank/DDBJ databases">
        <title>Natronomonas sp. F20-122 a newhaloarchaeon isolated from a saline saltern of Isla Bacuta, Huelva, Spain.</title>
        <authorList>
            <person name="Duran-Viseras A."/>
            <person name="Sanchez-Porro C."/>
            <person name="Ventosa A."/>
        </authorList>
    </citation>
    <scope>NUCLEOTIDE SEQUENCE [LARGE SCALE GENOMIC DNA]</scope>
    <source>
        <strain evidence="3 4">F20-122</strain>
    </source>
</reference>
<feature type="domain" description="Actinobacteria/chloroflexi VLRF1 release factor" evidence="2">
    <location>
        <begin position="178"/>
        <end position="292"/>
    </location>
</feature>
<gene>
    <name evidence="3" type="ORF">DM868_07315</name>
</gene>
<dbReference type="Gene3D" id="1.20.5.340">
    <property type="match status" value="1"/>
</dbReference>
<keyword evidence="4" id="KW-1185">Reference proteome</keyword>
<dbReference type="AlphaFoldDB" id="A0A4U5JDE4"/>
<name>A0A4U5JDE4_9EURY</name>
<dbReference type="OrthoDB" id="124486at2157"/>
<dbReference type="Gene3D" id="3.30.420.60">
    <property type="entry name" value="eRF1 domain 2"/>
    <property type="match status" value="1"/>
</dbReference>
<dbReference type="EMBL" id="QKNX01000002">
    <property type="protein sequence ID" value="TKR26291.1"/>
    <property type="molecule type" value="Genomic_DNA"/>
</dbReference>
<dbReference type="InterPro" id="IPR042226">
    <property type="entry name" value="eFR1_2_sf"/>
</dbReference>
<dbReference type="InterPro" id="IPR040783">
    <property type="entry name" value="VLRF1"/>
</dbReference>
<evidence type="ECO:0000313" key="3">
    <source>
        <dbReference type="EMBL" id="TKR26291.1"/>
    </source>
</evidence>
<proteinExistence type="predicted"/>
<dbReference type="RefSeq" id="WP_137276207.1">
    <property type="nucleotide sequence ID" value="NZ_QKNX01000002.1"/>
</dbReference>
<dbReference type="Proteomes" id="UP000308037">
    <property type="component" value="Unassembled WGS sequence"/>
</dbReference>